<keyword evidence="2" id="KW-0560">Oxidoreductase</keyword>
<organism evidence="6 7">
    <name type="scientific">candidate division CPR2 bacterium GW2011_GWC1_41_48</name>
    <dbReference type="NCBI Taxonomy" id="1618344"/>
    <lineage>
        <taxon>Bacteria</taxon>
        <taxon>Bacteria division CPR2</taxon>
    </lineage>
</organism>
<dbReference type="Gene3D" id="3.40.309.10">
    <property type="entry name" value="Aldehyde Dehydrogenase, Chain A, domain 2"/>
    <property type="match status" value="1"/>
</dbReference>
<comment type="caution">
    <text evidence="6">The sequence shown here is derived from an EMBL/GenBank/DDBJ whole genome shotgun (WGS) entry which is preliminary data.</text>
</comment>
<dbReference type="PROSITE" id="PS00070">
    <property type="entry name" value="ALDEHYDE_DEHYDR_CYS"/>
    <property type="match status" value="1"/>
</dbReference>
<evidence type="ECO:0000256" key="4">
    <source>
        <dbReference type="ARBA" id="ARBA00049194"/>
    </source>
</evidence>
<dbReference type="AlphaFoldDB" id="A0A0G0WCK0"/>
<proteinExistence type="inferred from homology"/>
<dbReference type="EC" id="1.2.1.3" evidence="3"/>
<evidence type="ECO:0000256" key="1">
    <source>
        <dbReference type="ARBA" id="ARBA00009986"/>
    </source>
</evidence>
<name>A0A0G0WCK0_UNCC2</name>
<dbReference type="Pfam" id="PF00171">
    <property type="entry name" value="Aldedh"/>
    <property type="match status" value="1"/>
</dbReference>
<evidence type="ECO:0000313" key="7">
    <source>
        <dbReference type="Proteomes" id="UP000033869"/>
    </source>
</evidence>
<dbReference type="InterPro" id="IPR015590">
    <property type="entry name" value="Aldehyde_DH_dom"/>
</dbReference>
<dbReference type="PANTHER" id="PTHR42804:SF1">
    <property type="entry name" value="ALDEHYDE DEHYDROGENASE-RELATED"/>
    <property type="match status" value="1"/>
</dbReference>
<dbReference type="FunFam" id="3.40.309.10:FF:000009">
    <property type="entry name" value="Aldehyde dehydrogenase A"/>
    <property type="match status" value="1"/>
</dbReference>
<dbReference type="GO" id="GO:0004029">
    <property type="term" value="F:aldehyde dehydrogenase (NAD+) activity"/>
    <property type="evidence" value="ECO:0007669"/>
    <property type="project" value="UniProtKB-EC"/>
</dbReference>
<accession>A0A0G0WCK0</accession>
<protein>
    <recommendedName>
        <fullName evidence="3">aldehyde dehydrogenase (NAD(+))</fullName>
        <ecNumber evidence="3">1.2.1.3</ecNumber>
    </recommendedName>
</protein>
<evidence type="ECO:0000256" key="3">
    <source>
        <dbReference type="ARBA" id="ARBA00024226"/>
    </source>
</evidence>
<dbReference type="InterPro" id="IPR016162">
    <property type="entry name" value="Ald_DH_N"/>
</dbReference>
<evidence type="ECO:0000313" key="6">
    <source>
        <dbReference type="EMBL" id="KKS09777.1"/>
    </source>
</evidence>
<sequence length="465" mass="51184">MNKLISTNPADNYTKVGEVEISTDEEIKEKVAKANAVKTIWKELGVDGRVKLLEPIRDEFKTRTNEIAELISLETGKAITESISEVTRYAEELTWFLENGPKALADEITLEDSESLHRIKYEPYGVAAAIAPWNFPFGMMVWGVFPNLVAGNTVVFKTSEESPLTGKLIEEIMLSHNLPEGVFAEVYGAGDVGKKLTESDINLIWFTGSTRTGKALYKTAAEKFIKAVLEMGGSNPCAVFEDVDVSKTAPVIFNGRYRNNGQVCSALKRLIVHENIADELISELKKIIESQKVGNPLDPQTNLGSLVAKRQKNLLEEQLKDALDKGAKIAAQTKLPEGLKGAFFAPTLLTDITKDMRVWHEEVFGPIFPLVTFKTEEEAIELANDTIYGLGARVMSADKHRADRVASKIDAGSVAINTESRFCPCDPFGGFKNSGLGRERGYAGLQELCQIKVIQASNDTIYTEA</sequence>
<comment type="similarity">
    <text evidence="1">Belongs to the aldehyde dehydrogenase family.</text>
</comment>
<feature type="domain" description="Aldehyde dehydrogenase" evidence="5">
    <location>
        <begin position="6"/>
        <end position="454"/>
    </location>
</feature>
<dbReference type="InterPro" id="IPR016161">
    <property type="entry name" value="Ald_DH/histidinol_DH"/>
</dbReference>
<dbReference type="InterPro" id="IPR016160">
    <property type="entry name" value="Ald_DH_CS_CYS"/>
</dbReference>
<evidence type="ECO:0000256" key="2">
    <source>
        <dbReference type="ARBA" id="ARBA00023002"/>
    </source>
</evidence>
<gene>
    <name evidence="6" type="ORF">UU65_C0001G0182</name>
</gene>
<evidence type="ECO:0000259" key="5">
    <source>
        <dbReference type="Pfam" id="PF00171"/>
    </source>
</evidence>
<dbReference type="PANTHER" id="PTHR42804">
    <property type="entry name" value="ALDEHYDE DEHYDROGENASE"/>
    <property type="match status" value="1"/>
</dbReference>
<dbReference type="Proteomes" id="UP000033869">
    <property type="component" value="Unassembled WGS sequence"/>
</dbReference>
<comment type="catalytic activity">
    <reaction evidence="4">
        <text>an aldehyde + NAD(+) + H2O = a carboxylate + NADH + 2 H(+)</text>
        <dbReference type="Rhea" id="RHEA:16185"/>
        <dbReference type="ChEBI" id="CHEBI:15377"/>
        <dbReference type="ChEBI" id="CHEBI:15378"/>
        <dbReference type="ChEBI" id="CHEBI:17478"/>
        <dbReference type="ChEBI" id="CHEBI:29067"/>
        <dbReference type="ChEBI" id="CHEBI:57540"/>
        <dbReference type="ChEBI" id="CHEBI:57945"/>
        <dbReference type="EC" id="1.2.1.3"/>
    </reaction>
</comment>
<dbReference type="SUPFAM" id="SSF53720">
    <property type="entry name" value="ALDH-like"/>
    <property type="match status" value="1"/>
</dbReference>
<dbReference type="EMBL" id="LCBL01000001">
    <property type="protein sequence ID" value="KKS09777.1"/>
    <property type="molecule type" value="Genomic_DNA"/>
</dbReference>
<dbReference type="CDD" id="cd07078">
    <property type="entry name" value="ALDH"/>
    <property type="match status" value="1"/>
</dbReference>
<dbReference type="Gene3D" id="3.40.605.10">
    <property type="entry name" value="Aldehyde Dehydrogenase, Chain A, domain 1"/>
    <property type="match status" value="1"/>
</dbReference>
<reference evidence="6 7" key="1">
    <citation type="journal article" date="2015" name="Nature">
        <title>rRNA introns, odd ribosomes, and small enigmatic genomes across a large radiation of phyla.</title>
        <authorList>
            <person name="Brown C.T."/>
            <person name="Hug L.A."/>
            <person name="Thomas B.C."/>
            <person name="Sharon I."/>
            <person name="Castelle C.J."/>
            <person name="Singh A."/>
            <person name="Wilkins M.J."/>
            <person name="Williams K.H."/>
            <person name="Banfield J.F."/>
        </authorList>
    </citation>
    <scope>NUCLEOTIDE SEQUENCE [LARGE SCALE GENOMIC DNA]</scope>
</reference>
<dbReference type="InterPro" id="IPR016163">
    <property type="entry name" value="Ald_DH_C"/>
</dbReference>